<dbReference type="NCBIfam" id="TIGR00768">
    <property type="entry name" value="rimK_fam"/>
    <property type="match status" value="1"/>
</dbReference>
<keyword evidence="2 4" id="KW-0547">Nucleotide-binding</keyword>
<dbReference type="Gene3D" id="3.30.470.20">
    <property type="entry name" value="ATP-grasp fold, B domain"/>
    <property type="match status" value="1"/>
</dbReference>
<name>A0A6G3ZX31_9BACL</name>
<dbReference type="SUPFAM" id="SSF52440">
    <property type="entry name" value="PreATP-grasp domain"/>
    <property type="match status" value="1"/>
</dbReference>
<dbReference type="PROSITE" id="PS50975">
    <property type="entry name" value="ATP_GRASP"/>
    <property type="match status" value="1"/>
</dbReference>
<organism evidence="6">
    <name type="scientific">Paenibacillus sp. SYP-B3998</name>
    <dbReference type="NCBI Taxonomy" id="2678564"/>
    <lineage>
        <taxon>Bacteria</taxon>
        <taxon>Bacillati</taxon>
        <taxon>Bacillota</taxon>
        <taxon>Bacilli</taxon>
        <taxon>Bacillales</taxon>
        <taxon>Paenibacillaceae</taxon>
        <taxon>Paenibacillus</taxon>
    </lineage>
</organism>
<dbReference type="GO" id="GO:0005737">
    <property type="term" value="C:cytoplasm"/>
    <property type="evidence" value="ECO:0007669"/>
    <property type="project" value="TreeGrafter"/>
</dbReference>
<dbReference type="AlphaFoldDB" id="A0A6G3ZX31"/>
<evidence type="ECO:0000256" key="3">
    <source>
        <dbReference type="ARBA" id="ARBA00022840"/>
    </source>
</evidence>
<evidence type="ECO:0000256" key="2">
    <source>
        <dbReference type="ARBA" id="ARBA00022741"/>
    </source>
</evidence>
<dbReference type="InterPro" id="IPR004666">
    <property type="entry name" value="Rp_bS6_RimK/Lys_biosynth_LsyX"/>
</dbReference>
<dbReference type="GO" id="GO:0005524">
    <property type="term" value="F:ATP binding"/>
    <property type="evidence" value="ECO:0007669"/>
    <property type="project" value="UniProtKB-UniRule"/>
</dbReference>
<dbReference type="EMBL" id="JAAIKC010000003">
    <property type="protein sequence ID" value="NEW06692.1"/>
    <property type="molecule type" value="Genomic_DNA"/>
</dbReference>
<dbReference type="InterPro" id="IPR016185">
    <property type="entry name" value="PreATP-grasp_dom_sf"/>
</dbReference>
<dbReference type="PANTHER" id="PTHR21621:SF2">
    <property type="entry name" value="COENZYME GAMMA-F420-2:ALPHA-L-GLUTAMATE LIGASE"/>
    <property type="match status" value="1"/>
</dbReference>
<evidence type="ECO:0000313" key="6">
    <source>
        <dbReference type="EMBL" id="NEW06692.1"/>
    </source>
</evidence>
<dbReference type="SUPFAM" id="SSF56059">
    <property type="entry name" value="Glutathione synthetase ATP-binding domain-like"/>
    <property type="match status" value="1"/>
</dbReference>
<proteinExistence type="predicted"/>
<keyword evidence="6" id="KW-0436">Ligase</keyword>
<dbReference type="GO" id="GO:0043774">
    <property type="term" value="F:coenzyme F420-2 alpha-glutamyl ligase activity"/>
    <property type="evidence" value="ECO:0007669"/>
    <property type="project" value="TreeGrafter"/>
</dbReference>
<accession>A0A6G3ZX31</accession>
<sequence>MANVHTDVLLCVTKLREEEKRIYDFLLNWDINVQINLDSMELPLGGNLSEQVGIALIRCLSQKKALSRSTLLELSGVETLNSVKAITICTNKIHQAIVFDKFNIPQPQFKVAFTTSNLLESLEDFGNLFVIKPPSSSWGRGIARIVGKDCLDGWLAARESLDPTQQSFPVLVQEYVEKGDYDIRVVIVGRKPIVAFRRVSLDNWKTNTHLGAEIEPMDINNEIATISKQLSHILGGGIYGLDLFYDYKNKRYVVCEINQNPEFAQSWKIHGVDVAYHIAQYVKDKLSLKSNKRETIHSYS</sequence>
<dbReference type="InterPro" id="IPR013651">
    <property type="entry name" value="ATP-grasp_RimK-type"/>
</dbReference>
<dbReference type="Pfam" id="PF08443">
    <property type="entry name" value="RimK"/>
    <property type="match status" value="1"/>
</dbReference>
<evidence type="ECO:0000259" key="5">
    <source>
        <dbReference type="PROSITE" id="PS50975"/>
    </source>
</evidence>
<evidence type="ECO:0000256" key="1">
    <source>
        <dbReference type="ARBA" id="ARBA00022723"/>
    </source>
</evidence>
<dbReference type="InterPro" id="IPR011761">
    <property type="entry name" value="ATP-grasp"/>
</dbReference>
<keyword evidence="3 4" id="KW-0067">ATP-binding</keyword>
<evidence type="ECO:0000256" key="4">
    <source>
        <dbReference type="PROSITE-ProRule" id="PRU00409"/>
    </source>
</evidence>
<protein>
    <submittedName>
        <fullName evidence="6">RimK family alpha-L-glutamate ligase</fullName>
    </submittedName>
</protein>
<reference evidence="6" key="1">
    <citation type="submission" date="2020-02" db="EMBL/GenBank/DDBJ databases">
        <authorList>
            <person name="Shen X.-R."/>
            <person name="Zhang Y.-X."/>
        </authorList>
    </citation>
    <scope>NUCLEOTIDE SEQUENCE</scope>
    <source>
        <strain evidence="6">SYP-B3998</strain>
    </source>
</reference>
<dbReference type="InterPro" id="IPR013815">
    <property type="entry name" value="ATP_grasp_subdomain_1"/>
</dbReference>
<dbReference type="PANTHER" id="PTHR21621">
    <property type="entry name" value="RIBOSOMAL PROTEIN S6 MODIFICATION PROTEIN"/>
    <property type="match status" value="1"/>
</dbReference>
<comment type="caution">
    <text evidence="6">The sequence shown here is derived from an EMBL/GenBank/DDBJ whole genome shotgun (WGS) entry which is preliminary data.</text>
</comment>
<dbReference type="GO" id="GO:0046872">
    <property type="term" value="F:metal ion binding"/>
    <property type="evidence" value="ECO:0007669"/>
    <property type="project" value="UniProtKB-KW"/>
</dbReference>
<feature type="domain" description="ATP-grasp" evidence="5">
    <location>
        <begin position="96"/>
        <end position="283"/>
    </location>
</feature>
<gene>
    <name evidence="6" type="ORF">GK047_11770</name>
</gene>
<keyword evidence="1" id="KW-0479">Metal-binding</keyword>
<dbReference type="Gene3D" id="3.30.1490.20">
    <property type="entry name" value="ATP-grasp fold, A domain"/>
    <property type="match status" value="1"/>
</dbReference>
<dbReference type="Gene3D" id="3.40.50.20">
    <property type="match status" value="1"/>
</dbReference>